<evidence type="ECO:0000256" key="8">
    <source>
        <dbReference type="ARBA" id="ARBA00014401"/>
    </source>
</evidence>
<sequence>MADNTRLATLADLRTEIDALDDQILSLLNRRAGLARQVGELKQQTGDAQFWRPEREAAVLQRLMSANQGPLTDEAVGRLFREVMSACLALEKPVTVAYLGPEGTFTQLAARKHFGQAANLQPVSSIGEVFRQVQASQADFGVVPVENSTEGSVNLTLDHLLEFPLRIAGEVQLRIVHNLVSRGTAIKDMQRLYVHYQTRAQCRRWLAEHAPHLTLIEVSSNAEAARRARDEEGAGAISTTVAAEIYGLEILAAGIEDDSENTTRFLVIGQQDVAPMGRDKTSLVLSAPNRPGSLQELIQPIAAAGISMTRIESRPARHGLWQYVFFLDLEGHAETPELQPVLAELEKKATYFKLLGSYPQAVF</sequence>
<dbReference type="Gene3D" id="3.40.190.10">
    <property type="entry name" value="Periplasmic binding protein-like II"/>
    <property type="match status" value="2"/>
</dbReference>
<dbReference type="EC" id="5.4.99.5" evidence="6"/>
<dbReference type="Pfam" id="PF01817">
    <property type="entry name" value="CM_2"/>
    <property type="match status" value="1"/>
</dbReference>
<evidence type="ECO:0000256" key="5">
    <source>
        <dbReference type="ARBA" id="ARBA00004817"/>
    </source>
</evidence>
<keyword evidence="13" id="KW-0413">Isomerase</keyword>
<dbReference type="SUPFAM" id="SSF53850">
    <property type="entry name" value="Periplasmic binding protein-like II"/>
    <property type="match status" value="1"/>
</dbReference>
<dbReference type="InterPro" id="IPR001086">
    <property type="entry name" value="Preph_deHydtase"/>
</dbReference>
<dbReference type="NCBIfam" id="TIGR01807">
    <property type="entry name" value="CM_P2"/>
    <property type="match status" value="1"/>
</dbReference>
<evidence type="ECO:0000259" key="21">
    <source>
        <dbReference type="PROSITE" id="PS51671"/>
    </source>
</evidence>
<dbReference type="SUPFAM" id="SSF55021">
    <property type="entry name" value="ACT-like"/>
    <property type="match status" value="1"/>
</dbReference>
<accession>A0ABU9D438</accession>
<evidence type="ECO:0000256" key="2">
    <source>
        <dbReference type="ARBA" id="ARBA00002364"/>
    </source>
</evidence>
<evidence type="ECO:0000256" key="16">
    <source>
        <dbReference type="ARBA" id="ARBA00031175"/>
    </source>
</evidence>
<comment type="subcellular location">
    <subcellularLocation>
        <location evidence="3">Cytoplasm</location>
    </subcellularLocation>
</comment>
<dbReference type="PROSITE" id="PS51168">
    <property type="entry name" value="CHORISMATE_MUT_2"/>
    <property type="match status" value="1"/>
</dbReference>
<dbReference type="PIRSF" id="PIRSF001500">
    <property type="entry name" value="Chor_mut_pdt_Ppr"/>
    <property type="match status" value="1"/>
</dbReference>
<evidence type="ECO:0000256" key="15">
    <source>
        <dbReference type="ARBA" id="ARBA00023268"/>
    </source>
</evidence>
<reference evidence="22 23" key="1">
    <citation type="submission" date="2024-04" db="EMBL/GenBank/DDBJ databases">
        <authorList>
            <person name="Abashina T."/>
            <person name="Shaikin A."/>
        </authorList>
    </citation>
    <scope>NUCLEOTIDE SEQUENCE [LARGE SCALE GENOMIC DNA]</scope>
    <source>
        <strain evidence="22 23">AAFK</strain>
    </source>
</reference>
<dbReference type="Gene3D" id="1.20.59.10">
    <property type="entry name" value="Chorismate mutase"/>
    <property type="match status" value="1"/>
</dbReference>
<dbReference type="EMBL" id="JBBPCO010000001">
    <property type="protein sequence ID" value="MEK8088337.1"/>
    <property type="molecule type" value="Genomic_DNA"/>
</dbReference>
<comment type="catalytic activity">
    <reaction evidence="18">
        <text>prephenate + H(+) = 3-phenylpyruvate + CO2 + H2O</text>
        <dbReference type="Rhea" id="RHEA:21648"/>
        <dbReference type="ChEBI" id="CHEBI:15377"/>
        <dbReference type="ChEBI" id="CHEBI:15378"/>
        <dbReference type="ChEBI" id="CHEBI:16526"/>
        <dbReference type="ChEBI" id="CHEBI:18005"/>
        <dbReference type="ChEBI" id="CHEBI:29934"/>
        <dbReference type="EC" id="4.2.1.51"/>
    </reaction>
</comment>
<evidence type="ECO:0000256" key="3">
    <source>
        <dbReference type="ARBA" id="ARBA00004496"/>
    </source>
</evidence>
<dbReference type="PANTHER" id="PTHR21022:SF19">
    <property type="entry name" value="PREPHENATE DEHYDRATASE-RELATED"/>
    <property type="match status" value="1"/>
</dbReference>
<dbReference type="PROSITE" id="PS00858">
    <property type="entry name" value="PREPHENATE_DEHYDR_2"/>
    <property type="match status" value="1"/>
</dbReference>
<dbReference type="InterPro" id="IPR008242">
    <property type="entry name" value="Chor_mutase/pphenate_deHydtase"/>
</dbReference>
<evidence type="ECO:0000256" key="6">
    <source>
        <dbReference type="ARBA" id="ARBA00012404"/>
    </source>
</evidence>
<dbReference type="PROSITE" id="PS00857">
    <property type="entry name" value="PREPHENATE_DEHYDR_1"/>
    <property type="match status" value="1"/>
</dbReference>
<dbReference type="InterPro" id="IPR036263">
    <property type="entry name" value="Chorismate_II_sf"/>
</dbReference>
<dbReference type="PANTHER" id="PTHR21022">
    <property type="entry name" value="PREPHENATE DEHYDRATASE P PROTEIN"/>
    <property type="match status" value="1"/>
</dbReference>
<evidence type="ECO:0000256" key="11">
    <source>
        <dbReference type="ARBA" id="ARBA00023141"/>
    </source>
</evidence>
<feature type="domain" description="Chorismate mutase" evidence="19">
    <location>
        <begin position="4"/>
        <end position="95"/>
    </location>
</feature>
<dbReference type="NCBIfam" id="NF008865">
    <property type="entry name" value="PRK11898.1"/>
    <property type="match status" value="1"/>
</dbReference>
<evidence type="ECO:0000259" key="20">
    <source>
        <dbReference type="PROSITE" id="PS51171"/>
    </source>
</evidence>
<name>A0ABU9D438_9PROT</name>
<proteinExistence type="predicted"/>
<evidence type="ECO:0000259" key="19">
    <source>
        <dbReference type="PROSITE" id="PS51168"/>
    </source>
</evidence>
<evidence type="ECO:0000256" key="7">
    <source>
        <dbReference type="ARBA" id="ARBA00013147"/>
    </source>
</evidence>
<keyword evidence="11" id="KW-0057">Aromatic amino acid biosynthesis</keyword>
<evidence type="ECO:0000256" key="1">
    <source>
        <dbReference type="ARBA" id="ARBA00000824"/>
    </source>
</evidence>
<comment type="catalytic activity">
    <reaction evidence="1">
        <text>chorismate = prephenate</text>
        <dbReference type="Rhea" id="RHEA:13897"/>
        <dbReference type="ChEBI" id="CHEBI:29748"/>
        <dbReference type="ChEBI" id="CHEBI:29934"/>
        <dbReference type="EC" id="5.4.99.5"/>
    </reaction>
</comment>
<dbReference type="CDD" id="cd04905">
    <property type="entry name" value="ACT_CM-PDT"/>
    <property type="match status" value="1"/>
</dbReference>
<evidence type="ECO:0000256" key="13">
    <source>
        <dbReference type="ARBA" id="ARBA00023235"/>
    </source>
</evidence>
<keyword evidence="15" id="KW-0511">Multifunctional enzyme</keyword>
<evidence type="ECO:0000256" key="17">
    <source>
        <dbReference type="ARBA" id="ARBA00031520"/>
    </source>
</evidence>
<evidence type="ECO:0000256" key="10">
    <source>
        <dbReference type="ARBA" id="ARBA00022605"/>
    </source>
</evidence>
<dbReference type="InterPro" id="IPR010957">
    <property type="entry name" value="G/b/e-P-prot_chorismate_mutase"/>
</dbReference>
<protein>
    <recommendedName>
        <fullName evidence="8">Bifunctional chorismate mutase/prephenate dehydratase</fullName>
        <ecNumber evidence="7">4.2.1.51</ecNumber>
        <ecNumber evidence="6">5.4.99.5</ecNumber>
    </recommendedName>
    <alternativeName>
        <fullName evidence="17">Chorismate mutase-prephenate dehydratase</fullName>
    </alternativeName>
    <alternativeName>
        <fullName evidence="16">p-protein</fullName>
    </alternativeName>
</protein>
<evidence type="ECO:0000256" key="14">
    <source>
        <dbReference type="ARBA" id="ARBA00023239"/>
    </source>
</evidence>
<dbReference type="CDD" id="cd13630">
    <property type="entry name" value="PBP2_PDT_1"/>
    <property type="match status" value="1"/>
</dbReference>
<comment type="function">
    <text evidence="2">Catalyzes the Claisen rearrangement of chorismate to prephenate and the decarboxylation/dehydration of prephenate to phenylpyruvate.</text>
</comment>
<keyword evidence="10" id="KW-0028">Amino-acid biosynthesis</keyword>
<dbReference type="Pfam" id="PF01842">
    <property type="entry name" value="ACT"/>
    <property type="match status" value="1"/>
</dbReference>
<organism evidence="22 23">
    <name type="scientific">Thermithiobacillus plumbiphilus</name>
    <dbReference type="NCBI Taxonomy" id="1729899"/>
    <lineage>
        <taxon>Bacteria</taxon>
        <taxon>Pseudomonadati</taxon>
        <taxon>Pseudomonadota</taxon>
        <taxon>Acidithiobacillia</taxon>
        <taxon>Acidithiobacillales</taxon>
        <taxon>Thermithiobacillaceae</taxon>
        <taxon>Thermithiobacillus</taxon>
    </lineage>
</organism>
<evidence type="ECO:0000313" key="23">
    <source>
        <dbReference type="Proteomes" id="UP001446205"/>
    </source>
</evidence>
<evidence type="ECO:0000256" key="18">
    <source>
        <dbReference type="ARBA" id="ARBA00047848"/>
    </source>
</evidence>
<evidence type="ECO:0000313" key="22">
    <source>
        <dbReference type="EMBL" id="MEK8088337.1"/>
    </source>
</evidence>
<dbReference type="InterPro" id="IPR045865">
    <property type="entry name" value="ACT-like_dom_sf"/>
</dbReference>
<evidence type="ECO:0000256" key="4">
    <source>
        <dbReference type="ARBA" id="ARBA00004741"/>
    </source>
</evidence>
<evidence type="ECO:0000256" key="12">
    <source>
        <dbReference type="ARBA" id="ARBA00023222"/>
    </source>
</evidence>
<dbReference type="RefSeq" id="WP_341369403.1">
    <property type="nucleotide sequence ID" value="NZ_JBBPCO010000001.1"/>
</dbReference>
<dbReference type="PROSITE" id="PS51171">
    <property type="entry name" value="PREPHENATE_DEHYDR_3"/>
    <property type="match status" value="1"/>
</dbReference>
<dbReference type="PROSITE" id="PS51671">
    <property type="entry name" value="ACT"/>
    <property type="match status" value="1"/>
</dbReference>
<comment type="pathway">
    <text evidence="5">Metabolic intermediate biosynthesis; prephenate biosynthesis; prephenate from chorismate: step 1/1.</text>
</comment>
<keyword evidence="23" id="KW-1185">Reference proteome</keyword>
<feature type="domain" description="ACT" evidence="21">
    <location>
        <begin position="282"/>
        <end position="359"/>
    </location>
</feature>
<keyword evidence="9" id="KW-0963">Cytoplasm</keyword>
<keyword evidence="12" id="KW-0584">Phenylalanine biosynthesis</keyword>
<dbReference type="EC" id="4.2.1.51" evidence="7"/>
<dbReference type="SUPFAM" id="SSF48600">
    <property type="entry name" value="Chorismate mutase II"/>
    <property type="match status" value="1"/>
</dbReference>
<evidence type="ECO:0000256" key="9">
    <source>
        <dbReference type="ARBA" id="ARBA00022490"/>
    </source>
</evidence>
<dbReference type="InterPro" id="IPR018528">
    <property type="entry name" value="Preph_deHydtase_CS"/>
</dbReference>
<feature type="domain" description="Prephenate dehydratase" evidence="20">
    <location>
        <begin position="95"/>
        <end position="270"/>
    </location>
</feature>
<comment type="pathway">
    <text evidence="4">Amino-acid biosynthesis; L-phenylalanine biosynthesis; phenylpyruvate from prephenate: step 1/1.</text>
</comment>
<keyword evidence="14 22" id="KW-0456">Lyase</keyword>
<dbReference type="InterPro" id="IPR036979">
    <property type="entry name" value="CM_dom_sf"/>
</dbReference>
<dbReference type="Gene3D" id="3.30.70.260">
    <property type="match status" value="1"/>
</dbReference>
<dbReference type="InterPro" id="IPR002912">
    <property type="entry name" value="ACT_dom"/>
</dbReference>
<comment type="caution">
    <text evidence="22">The sequence shown here is derived from an EMBL/GenBank/DDBJ whole genome shotgun (WGS) entry which is preliminary data.</text>
</comment>
<dbReference type="InterPro" id="IPR002701">
    <property type="entry name" value="CM_II_prokaryot"/>
</dbReference>
<dbReference type="GO" id="GO:0004664">
    <property type="term" value="F:prephenate dehydratase activity"/>
    <property type="evidence" value="ECO:0007669"/>
    <property type="project" value="UniProtKB-EC"/>
</dbReference>
<gene>
    <name evidence="22" type="primary">pheA</name>
    <name evidence="22" type="ORF">WOB96_01030</name>
</gene>
<dbReference type="Pfam" id="PF00800">
    <property type="entry name" value="PDT"/>
    <property type="match status" value="1"/>
</dbReference>
<dbReference type="SMART" id="SM00830">
    <property type="entry name" value="CM_2"/>
    <property type="match status" value="1"/>
</dbReference>
<dbReference type="Proteomes" id="UP001446205">
    <property type="component" value="Unassembled WGS sequence"/>
</dbReference>